<proteinExistence type="inferred from homology"/>
<dbReference type="GO" id="GO:0015648">
    <property type="term" value="F:lipid-linked peptidoglycan transporter activity"/>
    <property type="evidence" value="ECO:0007669"/>
    <property type="project" value="UniProtKB-UniRule"/>
</dbReference>
<evidence type="ECO:0000256" key="6">
    <source>
        <dbReference type="ARBA" id="ARBA00022989"/>
    </source>
</evidence>
<dbReference type="OrthoDB" id="9816572at2"/>
<feature type="transmembrane region" description="Helical" evidence="10">
    <location>
        <begin position="390"/>
        <end position="409"/>
    </location>
</feature>
<gene>
    <name evidence="10 12" type="primary">murJ</name>
    <name evidence="12" type="ORF">BUCIPICE3303_221</name>
</gene>
<dbReference type="PIRSF" id="PIRSF002869">
    <property type="entry name" value="MviN"/>
    <property type="match status" value="1"/>
</dbReference>
<dbReference type="HAMAP" id="MF_02078">
    <property type="entry name" value="MurJ_MviN"/>
    <property type="match status" value="1"/>
</dbReference>
<dbReference type="Pfam" id="PF03023">
    <property type="entry name" value="MurJ"/>
    <property type="match status" value="1"/>
</dbReference>
<feature type="transmembrane region" description="Helical" evidence="10">
    <location>
        <begin position="446"/>
        <end position="470"/>
    </location>
</feature>
<dbReference type="GO" id="GO:0034204">
    <property type="term" value="P:lipid translocation"/>
    <property type="evidence" value="ECO:0007669"/>
    <property type="project" value="TreeGrafter"/>
</dbReference>
<evidence type="ECO:0000256" key="10">
    <source>
        <dbReference type="HAMAP-Rule" id="MF_02078"/>
    </source>
</evidence>
<dbReference type="UniPathway" id="UPA00219"/>
<feature type="transmembrane region" description="Helical" evidence="10">
    <location>
        <begin position="237"/>
        <end position="258"/>
    </location>
</feature>
<dbReference type="RefSeq" id="WP_154049277.1">
    <property type="nucleotide sequence ID" value="NZ_LR217739.1"/>
</dbReference>
<evidence type="ECO:0000256" key="1">
    <source>
        <dbReference type="ARBA" id="ARBA00004651"/>
    </source>
</evidence>
<comment type="subcellular location">
    <subcellularLocation>
        <location evidence="10">Cell inner membrane</location>
        <topology evidence="10">Multi-pass membrane protein</topology>
    </subcellularLocation>
    <subcellularLocation>
        <location evidence="1">Cell membrane</location>
        <topology evidence="1">Multi-pass membrane protein</topology>
    </subcellularLocation>
</comment>
<evidence type="ECO:0000256" key="5">
    <source>
        <dbReference type="ARBA" id="ARBA00022984"/>
    </source>
</evidence>
<feature type="transmembrane region" description="Helical" evidence="10">
    <location>
        <begin position="187"/>
        <end position="207"/>
    </location>
</feature>
<dbReference type="GO" id="GO:0008360">
    <property type="term" value="P:regulation of cell shape"/>
    <property type="evidence" value="ECO:0007669"/>
    <property type="project" value="UniProtKB-UniRule"/>
</dbReference>
<protein>
    <recommendedName>
        <fullName evidence="10">Probable lipid II flippase MurJ</fullName>
    </recommendedName>
</protein>
<dbReference type="GO" id="GO:0005886">
    <property type="term" value="C:plasma membrane"/>
    <property type="evidence" value="ECO:0007669"/>
    <property type="project" value="UniProtKB-SubCell"/>
</dbReference>
<evidence type="ECO:0000256" key="8">
    <source>
        <dbReference type="ARBA" id="ARBA00060041"/>
    </source>
</evidence>
<evidence type="ECO:0000313" key="13">
    <source>
        <dbReference type="Proteomes" id="UP000294455"/>
    </source>
</evidence>
<feature type="transmembrane region" description="Helical" evidence="10">
    <location>
        <begin position="133"/>
        <end position="154"/>
    </location>
</feature>
<dbReference type="GO" id="GO:0071555">
    <property type="term" value="P:cell wall organization"/>
    <property type="evidence" value="ECO:0007669"/>
    <property type="project" value="UniProtKB-UniRule"/>
</dbReference>
<keyword evidence="4 10" id="KW-0133">Cell shape</keyword>
<comment type="similarity">
    <text evidence="9 10 11">Belongs to the MurJ/MviN family.</text>
</comment>
<keyword evidence="10" id="KW-0997">Cell inner membrane</keyword>
<dbReference type="AlphaFoldDB" id="A0A803FU03"/>
<keyword evidence="2 10" id="KW-1003">Cell membrane</keyword>
<dbReference type="PANTHER" id="PTHR47019:SF1">
    <property type="entry name" value="LIPID II FLIPPASE MURJ"/>
    <property type="match status" value="1"/>
</dbReference>
<dbReference type="InterPro" id="IPR004268">
    <property type="entry name" value="MurJ"/>
</dbReference>
<dbReference type="NCBIfam" id="TIGR01695">
    <property type="entry name" value="murJ_mviN"/>
    <property type="match status" value="1"/>
</dbReference>
<comment type="pathway">
    <text evidence="10">Cell wall biogenesis; peptidoglycan biosynthesis.</text>
</comment>
<evidence type="ECO:0000256" key="3">
    <source>
        <dbReference type="ARBA" id="ARBA00022692"/>
    </source>
</evidence>
<feature type="transmembrane region" description="Helical" evidence="10">
    <location>
        <begin position="415"/>
        <end position="434"/>
    </location>
</feature>
<feature type="transmembrane region" description="Helical" evidence="10">
    <location>
        <begin position="317"/>
        <end position="341"/>
    </location>
</feature>
<evidence type="ECO:0000256" key="4">
    <source>
        <dbReference type="ARBA" id="ARBA00022960"/>
    </source>
</evidence>
<feature type="transmembrane region" description="Helical" evidence="10">
    <location>
        <begin position="278"/>
        <end position="296"/>
    </location>
</feature>
<keyword evidence="5 10" id="KW-0573">Peptidoglycan synthesis</keyword>
<evidence type="ECO:0000256" key="2">
    <source>
        <dbReference type="ARBA" id="ARBA00022475"/>
    </source>
</evidence>
<feature type="transmembrane region" description="Helical" evidence="10">
    <location>
        <begin position="361"/>
        <end position="381"/>
    </location>
</feature>
<accession>A0A803FU03</accession>
<keyword evidence="6 10" id="KW-1133">Transmembrane helix</keyword>
<dbReference type="InterPro" id="IPR051050">
    <property type="entry name" value="Lipid_II_flippase_MurJ/MviN"/>
</dbReference>
<evidence type="ECO:0000313" key="12">
    <source>
        <dbReference type="EMBL" id="VFP88379.1"/>
    </source>
</evidence>
<reference evidence="12 13" key="1">
    <citation type="submission" date="2019-02" db="EMBL/GenBank/DDBJ databases">
        <authorList>
            <person name="Manzano-Marin A."/>
            <person name="Manzano-Marin A."/>
        </authorList>
    </citation>
    <scope>NUCLEOTIDE SEQUENCE [LARGE SCALE GENOMIC DNA]</scope>
    <source>
        <strain evidence="12 13">BuCipiceae</strain>
    </source>
</reference>
<evidence type="ECO:0000256" key="11">
    <source>
        <dbReference type="PIRNR" id="PIRNR002869"/>
    </source>
</evidence>
<dbReference type="Proteomes" id="UP000294455">
    <property type="component" value="Chromosome"/>
</dbReference>
<evidence type="ECO:0000256" key="9">
    <source>
        <dbReference type="ARBA" id="ARBA00061532"/>
    </source>
</evidence>
<dbReference type="GO" id="GO:0009252">
    <property type="term" value="P:peptidoglycan biosynthetic process"/>
    <property type="evidence" value="ECO:0007669"/>
    <property type="project" value="UniProtKB-UniRule"/>
</dbReference>
<keyword evidence="7 10" id="KW-0472">Membrane</keyword>
<sequence length="517" mass="59160">MNLLKSLASMSLVTASGRFLCFVRDFLIAYKFGASLETDVFFSIFKIPNVLRRIFTEGVVSQAFIPVLSEYKINHKNSVIKDFISCIFGLLIILLTIIIFISMIFPNIIVIIMSPGFLKNTYKLGLAVKLFKIVFPYIIFASLSSFFSSILYIYDIFLIPLFSPIILNICIILFTLFSIYFKDFFLYSQILFLGWGVLFGGVLQTIYQLPFLSIKKILVLPTINFYNIGLKKVLSRLMPALLGVSIGQISLIINSIVASLFKSGSISWLYYADRLTELPVGILGSSISTLIFPKLIKYHTLKNTKNYSKLLDWSLRISLLLSLPCTSFLIFLSKPFIISLFQYGNFTNSDTLITQKILLCYALGIIALIMVKVLSTAFYAIKDVIIPMQISFLTLLITQILNLFFVFFLNQSSLALSGSVSAWINAILLFFILYKKKIFFPQPGWYVFFKKILLSTVIMSVFLFFLSYFISTWCVGNIFIRILRIFSVCIFGGFIYIISLWFNNVDIKQFYYEDKNI</sequence>
<organism evidence="12 13">
    <name type="scientific">Buchnera aphidicola</name>
    <name type="common">Cinara piceae</name>
    <dbReference type="NCBI Taxonomy" id="1660043"/>
    <lineage>
        <taxon>Bacteria</taxon>
        <taxon>Pseudomonadati</taxon>
        <taxon>Pseudomonadota</taxon>
        <taxon>Gammaproteobacteria</taxon>
        <taxon>Enterobacterales</taxon>
        <taxon>Erwiniaceae</taxon>
        <taxon>Buchnera</taxon>
    </lineage>
</organism>
<feature type="transmembrane region" description="Helical" evidence="10">
    <location>
        <begin position="482"/>
        <end position="502"/>
    </location>
</feature>
<feature type="transmembrane region" description="Helical" evidence="10">
    <location>
        <begin position="161"/>
        <end position="181"/>
    </location>
</feature>
<evidence type="ECO:0000256" key="7">
    <source>
        <dbReference type="ARBA" id="ARBA00023136"/>
    </source>
</evidence>
<name>A0A803FU03_9GAMM</name>
<dbReference type="PRINTS" id="PR01806">
    <property type="entry name" value="VIRFACTRMVIN"/>
</dbReference>
<keyword evidence="10 11" id="KW-0961">Cell wall biogenesis/degradation</keyword>
<keyword evidence="10 11" id="KW-0813">Transport</keyword>
<feature type="transmembrane region" description="Helical" evidence="10">
    <location>
        <begin position="83"/>
        <end position="113"/>
    </location>
</feature>
<dbReference type="CDD" id="cd13123">
    <property type="entry name" value="MATE_MurJ_like"/>
    <property type="match status" value="1"/>
</dbReference>
<dbReference type="EMBL" id="LR217739">
    <property type="protein sequence ID" value="VFP88379.1"/>
    <property type="molecule type" value="Genomic_DNA"/>
</dbReference>
<comment type="function">
    <text evidence="8 10 11">Involved in peptidoglycan biosynthesis. Transports lipid-linked peptidoglycan precursors from the inner to the outer leaflet of the cytoplasmic membrane.</text>
</comment>
<dbReference type="PANTHER" id="PTHR47019">
    <property type="entry name" value="LIPID II FLIPPASE MURJ"/>
    <property type="match status" value="1"/>
</dbReference>
<keyword evidence="3 10" id="KW-0812">Transmembrane</keyword>